<name>A0A226EH71_FOLCA</name>
<evidence type="ECO:0000313" key="2">
    <source>
        <dbReference type="EMBL" id="OXA56424.1"/>
    </source>
</evidence>
<keyword evidence="1" id="KW-0472">Membrane</keyword>
<gene>
    <name evidence="2" type="ORF">Fcan01_09179</name>
</gene>
<feature type="transmembrane region" description="Helical" evidence="1">
    <location>
        <begin position="7"/>
        <end position="29"/>
    </location>
</feature>
<accession>A0A226EH71</accession>
<organism evidence="2 3">
    <name type="scientific">Folsomia candida</name>
    <name type="common">Springtail</name>
    <dbReference type="NCBI Taxonomy" id="158441"/>
    <lineage>
        <taxon>Eukaryota</taxon>
        <taxon>Metazoa</taxon>
        <taxon>Ecdysozoa</taxon>
        <taxon>Arthropoda</taxon>
        <taxon>Hexapoda</taxon>
        <taxon>Collembola</taxon>
        <taxon>Entomobryomorpha</taxon>
        <taxon>Isotomoidea</taxon>
        <taxon>Isotomidae</taxon>
        <taxon>Proisotominae</taxon>
        <taxon>Folsomia</taxon>
    </lineage>
</organism>
<comment type="caution">
    <text evidence="2">The sequence shown here is derived from an EMBL/GenBank/DDBJ whole genome shotgun (WGS) entry which is preliminary data.</text>
</comment>
<keyword evidence="3" id="KW-1185">Reference proteome</keyword>
<keyword evidence="1" id="KW-1133">Transmembrane helix</keyword>
<protein>
    <submittedName>
        <fullName evidence="2">Uncharacterized protein</fullName>
    </submittedName>
</protein>
<feature type="transmembrane region" description="Helical" evidence="1">
    <location>
        <begin position="90"/>
        <end position="116"/>
    </location>
</feature>
<proteinExistence type="predicted"/>
<dbReference type="InterPro" id="IPR003458">
    <property type="entry name" value="Phage_T4_Gp38_tail_assem"/>
</dbReference>
<keyword evidence="1" id="KW-0812">Transmembrane</keyword>
<dbReference type="EMBL" id="LNIX01000004">
    <property type="protein sequence ID" value="OXA56424.1"/>
    <property type="molecule type" value="Genomic_DNA"/>
</dbReference>
<reference evidence="2 3" key="1">
    <citation type="submission" date="2015-12" db="EMBL/GenBank/DDBJ databases">
        <title>The genome of Folsomia candida.</title>
        <authorList>
            <person name="Faddeeva A."/>
            <person name="Derks M.F."/>
            <person name="Anvar Y."/>
            <person name="Smit S."/>
            <person name="Van Straalen N."/>
            <person name="Roelofs D."/>
        </authorList>
    </citation>
    <scope>NUCLEOTIDE SEQUENCE [LARGE SCALE GENOMIC DNA]</scope>
    <source>
        <strain evidence="2 3">VU population</strain>
        <tissue evidence="2">Whole body</tissue>
    </source>
</reference>
<dbReference type="Pfam" id="PF02413">
    <property type="entry name" value="Caudo_TAP"/>
    <property type="match status" value="1"/>
</dbReference>
<dbReference type="Proteomes" id="UP000198287">
    <property type="component" value="Unassembled WGS sequence"/>
</dbReference>
<dbReference type="AlphaFoldDB" id="A0A226EH71"/>
<evidence type="ECO:0000256" key="1">
    <source>
        <dbReference type="SAM" id="Phobius"/>
    </source>
</evidence>
<sequence>MRIKNRYDLLFCATIITSMLSVVLLLGLFDTVSGSALPVAAVEDGNKEPGKFHSWDGRFYDNVVHDMKKRTEETIRKAEEEKHKLTTWQIVGIAVGGFLLIFFIFCCIGYCLCACVREMLCCVKNLVCCCCDD</sequence>
<evidence type="ECO:0000313" key="3">
    <source>
        <dbReference type="Proteomes" id="UP000198287"/>
    </source>
</evidence>